<accession>A0ABY4R0J1</accession>
<dbReference type="Proteomes" id="UP001056336">
    <property type="component" value="Chromosome"/>
</dbReference>
<sequence length="141" mass="13115">MVITGVVAPPLLPDPLAAETLGSEAGEPDTAGVDGGLLSVTLGDADADADAEPDAEPEATPGDVAPPAEPATGAEDVADTETGLLVVALAAAASLPAELTDTPAVEALAAGVAGVAGVVAVGLPSAAGFIGAAENMAAAPG</sequence>
<reference evidence="2" key="1">
    <citation type="journal article" date="2018" name="Int. J. Syst. Evol. Microbiol.">
        <title>Jatrophihabitans telluris sp. nov., isolated from sediment soil of lava forest wetlands and the emended description of the genus Jatrophihabitans.</title>
        <authorList>
            <person name="Lee K.C."/>
            <person name="Suh M.K."/>
            <person name="Eom M.K."/>
            <person name="Kim K.K."/>
            <person name="Kim J.S."/>
            <person name="Kim D.S."/>
            <person name="Ko S.H."/>
            <person name="Shin Y.K."/>
            <person name="Lee J.S."/>
        </authorList>
    </citation>
    <scope>NUCLEOTIDE SEQUENCE</scope>
    <source>
        <strain evidence="2">N237</strain>
    </source>
</reference>
<evidence type="ECO:0000256" key="1">
    <source>
        <dbReference type="SAM" id="MobiDB-lite"/>
    </source>
</evidence>
<organism evidence="2 3">
    <name type="scientific">Jatrophihabitans telluris</name>
    <dbReference type="NCBI Taxonomy" id="2038343"/>
    <lineage>
        <taxon>Bacteria</taxon>
        <taxon>Bacillati</taxon>
        <taxon>Actinomycetota</taxon>
        <taxon>Actinomycetes</taxon>
        <taxon>Jatrophihabitantales</taxon>
        <taxon>Jatrophihabitantaceae</taxon>
        <taxon>Jatrophihabitans</taxon>
    </lineage>
</organism>
<feature type="compositionally biased region" description="Acidic residues" evidence="1">
    <location>
        <begin position="45"/>
        <end position="57"/>
    </location>
</feature>
<gene>
    <name evidence="2" type="ORF">M6D93_05245</name>
</gene>
<dbReference type="EMBL" id="CP097332">
    <property type="protein sequence ID" value="UQX89411.1"/>
    <property type="molecule type" value="Genomic_DNA"/>
</dbReference>
<dbReference type="RefSeq" id="WP_249773307.1">
    <property type="nucleotide sequence ID" value="NZ_CP097332.1"/>
</dbReference>
<protein>
    <submittedName>
        <fullName evidence="2">Uncharacterized protein</fullName>
    </submittedName>
</protein>
<feature type="region of interest" description="Disordered" evidence="1">
    <location>
        <begin position="9"/>
        <end position="79"/>
    </location>
</feature>
<proteinExistence type="predicted"/>
<reference evidence="2" key="2">
    <citation type="submission" date="2022-05" db="EMBL/GenBank/DDBJ databases">
        <authorList>
            <person name="Kim J.-S."/>
            <person name="Lee K."/>
            <person name="Suh M."/>
            <person name="Eom M."/>
            <person name="Kim J.-S."/>
            <person name="Kim D.-S."/>
            <person name="Ko S.-H."/>
            <person name="Shin Y."/>
            <person name="Lee J.-S."/>
        </authorList>
    </citation>
    <scope>NUCLEOTIDE SEQUENCE</scope>
    <source>
        <strain evidence="2">N237</strain>
    </source>
</reference>
<keyword evidence="3" id="KW-1185">Reference proteome</keyword>
<evidence type="ECO:0000313" key="2">
    <source>
        <dbReference type="EMBL" id="UQX89411.1"/>
    </source>
</evidence>
<name>A0ABY4R0J1_9ACTN</name>
<evidence type="ECO:0000313" key="3">
    <source>
        <dbReference type="Proteomes" id="UP001056336"/>
    </source>
</evidence>